<dbReference type="EMBL" id="JAZIBG010000009">
    <property type="protein sequence ID" value="MEF7612739.1"/>
    <property type="molecule type" value="Genomic_DNA"/>
</dbReference>
<comment type="caution">
    <text evidence="3">The sequence shown here is derived from an EMBL/GenBank/DDBJ whole genome shotgun (WGS) entry which is preliminary data.</text>
</comment>
<accession>A0AAW9QBI1</accession>
<dbReference type="PANTHER" id="PTHR13707">
    <property type="entry name" value="KETOACID-COENZYME A TRANSFERASE"/>
    <property type="match status" value="1"/>
</dbReference>
<sequence length="213" mass="22863">MTPRRSRQEMARAVALDIPDGSYVNLGIGLPVMVVAHWRAEQEIMVHSENGILGMRSLDASEPVDPEMMNAAKQPVALVEGGSFFHHADSFAMMRGGHLDFSVLGGYQVSQAGDLANWSLGQPGVAAAVGGAMDLVVGARQVYVLMEHTTRDGQPRLVRECDLPLTGVRCVTRVYTDLGTFEVQPQGLRVIDMVAGLTRDALVACTGAALIFD</sequence>
<dbReference type="PANTHER" id="PTHR13707:SF60">
    <property type="entry name" value="ACETATE COA-TRANSFERASE SUBUNIT ALPHA"/>
    <property type="match status" value="1"/>
</dbReference>
<dbReference type="SMART" id="SM00882">
    <property type="entry name" value="CoA_trans"/>
    <property type="match status" value="1"/>
</dbReference>
<gene>
    <name evidence="3" type="ORF">V4F39_02375</name>
</gene>
<name>A0AAW9QBI1_9BURK</name>
<evidence type="ECO:0000256" key="1">
    <source>
        <dbReference type="ARBA" id="ARBA00007047"/>
    </source>
</evidence>
<dbReference type="GO" id="GO:0008410">
    <property type="term" value="F:CoA-transferase activity"/>
    <property type="evidence" value="ECO:0007669"/>
    <property type="project" value="InterPro"/>
</dbReference>
<dbReference type="SUPFAM" id="SSF100950">
    <property type="entry name" value="NagB/RpiA/CoA transferase-like"/>
    <property type="match status" value="1"/>
</dbReference>
<evidence type="ECO:0000313" key="3">
    <source>
        <dbReference type="EMBL" id="MEF7612739.1"/>
    </source>
</evidence>
<dbReference type="RefSeq" id="WP_332287633.1">
    <property type="nucleotide sequence ID" value="NZ_JAZIBG010000009.1"/>
</dbReference>
<dbReference type="InterPro" id="IPR004165">
    <property type="entry name" value="CoA_trans_fam_I"/>
</dbReference>
<keyword evidence="2" id="KW-0808">Transferase</keyword>
<dbReference type="Pfam" id="PF01144">
    <property type="entry name" value="CoA_trans"/>
    <property type="match status" value="1"/>
</dbReference>
<evidence type="ECO:0000313" key="4">
    <source>
        <dbReference type="Proteomes" id="UP001336250"/>
    </source>
</evidence>
<dbReference type="InterPro" id="IPR012791">
    <property type="entry name" value="3-oxoacid_CoA-transf_B"/>
</dbReference>
<dbReference type="Proteomes" id="UP001336250">
    <property type="component" value="Unassembled WGS sequence"/>
</dbReference>
<organism evidence="3 4">
    <name type="scientific">Aquincola agrisoli</name>
    <dbReference type="NCBI Taxonomy" id="3119538"/>
    <lineage>
        <taxon>Bacteria</taxon>
        <taxon>Pseudomonadati</taxon>
        <taxon>Pseudomonadota</taxon>
        <taxon>Betaproteobacteria</taxon>
        <taxon>Burkholderiales</taxon>
        <taxon>Sphaerotilaceae</taxon>
        <taxon>Aquincola</taxon>
    </lineage>
</organism>
<dbReference type="NCBIfam" id="TIGR02428">
    <property type="entry name" value="pcaJ_scoB_fam"/>
    <property type="match status" value="1"/>
</dbReference>
<evidence type="ECO:0000256" key="2">
    <source>
        <dbReference type="ARBA" id="ARBA00022679"/>
    </source>
</evidence>
<reference evidence="3 4" key="1">
    <citation type="submission" date="2024-02" db="EMBL/GenBank/DDBJ databases">
        <title>Genome sequence of Aquincola sp. MAHUQ-54.</title>
        <authorList>
            <person name="Huq M.A."/>
        </authorList>
    </citation>
    <scope>NUCLEOTIDE SEQUENCE [LARGE SCALE GENOMIC DNA]</scope>
    <source>
        <strain evidence="3 4">MAHUQ-54</strain>
    </source>
</reference>
<dbReference type="Gene3D" id="3.40.1080.10">
    <property type="entry name" value="Glutaconate Coenzyme A-transferase"/>
    <property type="match status" value="1"/>
</dbReference>
<dbReference type="AlphaFoldDB" id="A0AAW9QBI1"/>
<keyword evidence="4" id="KW-1185">Reference proteome</keyword>
<dbReference type="InterPro" id="IPR037171">
    <property type="entry name" value="NagB/RpiA_transferase-like"/>
</dbReference>
<comment type="similarity">
    <text evidence="1">Belongs to the 3-oxoacid CoA-transferase subunit B family.</text>
</comment>
<proteinExistence type="inferred from homology"/>
<protein>
    <submittedName>
        <fullName evidence="3">3-oxoacid CoA-transferase subunit B</fullName>
    </submittedName>
</protein>